<proteinExistence type="inferred from homology"/>
<dbReference type="EMBL" id="LAZR01005478">
    <property type="protein sequence ID" value="KKM99601.1"/>
    <property type="molecule type" value="Genomic_DNA"/>
</dbReference>
<comment type="caution">
    <text evidence="2">The sequence shown here is derived from an EMBL/GenBank/DDBJ whole genome shotgun (WGS) entry which is preliminary data.</text>
</comment>
<dbReference type="SUPFAM" id="SSF52096">
    <property type="entry name" value="ClpP/crotonase"/>
    <property type="match status" value="1"/>
</dbReference>
<evidence type="ECO:0000256" key="1">
    <source>
        <dbReference type="ARBA" id="ARBA00005254"/>
    </source>
</evidence>
<dbReference type="Gene3D" id="3.90.226.10">
    <property type="entry name" value="2-enoyl-CoA Hydratase, Chain A, domain 1"/>
    <property type="match status" value="1"/>
</dbReference>
<dbReference type="PANTHER" id="PTHR42964">
    <property type="entry name" value="ENOYL-COA HYDRATASE"/>
    <property type="match status" value="1"/>
</dbReference>
<accession>A0A0F9MJY0</accession>
<gene>
    <name evidence="2" type="ORF">LCGC14_1146280</name>
</gene>
<dbReference type="Gene3D" id="1.10.12.10">
    <property type="entry name" value="Lyase 2-enoyl-coa Hydratase, Chain A, domain 2"/>
    <property type="match status" value="1"/>
</dbReference>
<dbReference type="InterPro" id="IPR014748">
    <property type="entry name" value="Enoyl-CoA_hydra_C"/>
</dbReference>
<dbReference type="PANTHER" id="PTHR42964:SF1">
    <property type="entry name" value="POLYKETIDE BIOSYNTHESIS ENOYL-COA HYDRATASE PKSH-RELATED"/>
    <property type="match status" value="1"/>
</dbReference>
<dbReference type="GO" id="GO:0008300">
    <property type="term" value="P:isoprenoid catabolic process"/>
    <property type="evidence" value="ECO:0007669"/>
    <property type="project" value="TreeGrafter"/>
</dbReference>
<organism evidence="2">
    <name type="scientific">marine sediment metagenome</name>
    <dbReference type="NCBI Taxonomy" id="412755"/>
    <lineage>
        <taxon>unclassified sequences</taxon>
        <taxon>metagenomes</taxon>
        <taxon>ecological metagenomes</taxon>
    </lineage>
</organism>
<reference evidence="2" key="1">
    <citation type="journal article" date="2015" name="Nature">
        <title>Complex archaea that bridge the gap between prokaryotes and eukaryotes.</title>
        <authorList>
            <person name="Spang A."/>
            <person name="Saw J.H."/>
            <person name="Jorgensen S.L."/>
            <person name="Zaremba-Niedzwiedzka K."/>
            <person name="Martijn J."/>
            <person name="Lind A.E."/>
            <person name="van Eijk R."/>
            <person name="Schleper C."/>
            <person name="Guy L."/>
            <person name="Ettema T.J."/>
        </authorList>
    </citation>
    <scope>NUCLEOTIDE SEQUENCE</scope>
</reference>
<dbReference type="CDD" id="cd06558">
    <property type="entry name" value="crotonase-like"/>
    <property type="match status" value="1"/>
</dbReference>
<sequence length="277" mass="30519">MTDPNAKPEQAEQESAVLLRQRAHGVTEIVLNRPDKRNAFDDVIIQQLIRVITEIDANSDTKVVILRSEGKHFSAGADLGWMRRMADNSQQENLEDSRQLARLMECLNQLSKPVIGLVQGAAYGGAVGLAACCDIVIATEKTSFCLSEVKLGLIPAVISPYVLRAMGERQARRYFLSAEVFTARDAECFGLVHMVCDDVDAMNARCDEMLQQLSVNGPEAMKAAKSLVFAVSHKPINSTVIDDTAHRIADIRVGEEGQEGLSAFLNKRRAHWIPESK</sequence>
<dbReference type="Pfam" id="PF00378">
    <property type="entry name" value="ECH_1"/>
    <property type="match status" value="1"/>
</dbReference>
<dbReference type="InterPro" id="IPR029045">
    <property type="entry name" value="ClpP/crotonase-like_dom_sf"/>
</dbReference>
<evidence type="ECO:0008006" key="3">
    <source>
        <dbReference type="Google" id="ProtNLM"/>
    </source>
</evidence>
<name>A0A0F9MJY0_9ZZZZ</name>
<dbReference type="AlphaFoldDB" id="A0A0F9MJY0"/>
<comment type="similarity">
    <text evidence="1">Belongs to the enoyl-CoA hydratase/isomerase family.</text>
</comment>
<protein>
    <recommendedName>
        <fullName evidence="3">Enoyl-CoA hydratase/isomerase</fullName>
    </recommendedName>
</protein>
<dbReference type="InterPro" id="IPR051683">
    <property type="entry name" value="Enoyl-CoA_Hydratase/Isomerase"/>
</dbReference>
<dbReference type="InterPro" id="IPR001753">
    <property type="entry name" value="Enoyl-CoA_hydra/iso"/>
</dbReference>
<evidence type="ECO:0000313" key="2">
    <source>
        <dbReference type="EMBL" id="KKM99601.1"/>
    </source>
</evidence>